<reference evidence="4 5" key="1">
    <citation type="submission" date="2023-07" db="EMBL/GenBank/DDBJ databases">
        <title>Sorghum-associated microbial communities from plants grown in Nebraska, USA.</title>
        <authorList>
            <person name="Schachtman D."/>
        </authorList>
    </citation>
    <scope>NUCLEOTIDE SEQUENCE [LARGE SCALE GENOMIC DNA]</scope>
    <source>
        <strain evidence="4 5">2980</strain>
    </source>
</reference>
<keyword evidence="2 4" id="KW-0560">Oxidoreductase</keyword>
<dbReference type="EMBL" id="JAVDUM010000015">
    <property type="protein sequence ID" value="MDR6868484.1"/>
    <property type="molecule type" value="Genomic_DNA"/>
</dbReference>
<dbReference type="PANTHER" id="PTHR24321:SF14">
    <property type="entry name" value="SHORT-CHAIN TYPE DEHYDROGENASE_REDUCTASE BLR2146-RELATED"/>
    <property type="match status" value="1"/>
</dbReference>
<proteinExistence type="inferred from homology"/>
<dbReference type="PANTHER" id="PTHR24321">
    <property type="entry name" value="DEHYDROGENASES, SHORT CHAIN"/>
    <property type="match status" value="1"/>
</dbReference>
<dbReference type="CDD" id="cd05233">
    <property type="entry name" value="SDR_c"/>
    <property type="match status" value="1"/>
</dbReference>
<dbReference type="SUPFAM" id="SSF51735">
    <property type="entry name" value="NAD(P)-binding Rossmann-fold domains"/>
    <property type="match status" value="1"/>
</dbReference>
<comment type="caution">
    <text evidence="4">The sequence shown here is derived from an EMBL/GenBank/DDBJ whole genome shotgun (WGS) entry which is preliminary data.</text>
</comment>
<evidence type="ECO:0000256" key="3">
    <source>
        <dbReference type="SAM" id="MobiDB-lite"/>
    </source>
</evidence>
<evidence type="ECO:0000313" key="5">
    <source>
        <dbReference type="Proteomes" id="UP001259347"/>
    </source>
</evidence>
<dbReference type="EC" id="1.1.1.100" evidence="4"/>
<accession>A0ABU1SFV3</accession>
<evidence type="ECO:0000256" key="2">
    <source>
        <dbReference type="ARBA" id="ARBA00023002"/>
    </source>
</evidence>
<sequence length="220" mass="23281">MSVADIDPERARDAAAEVADDEHPATGFAVDVRDAEQLARLVDDTVTALGGIDAVITVVGGQVAFVPSVRLHEMQDDDWDRMYELNLRYVARLVRLVLPHYLAQRHGVFVSIGSVTGFMGAPEQGAYGVMKAGLVSLARTVGAEYAADGIRMNVVAGGAIATAVANSDEEGWVDEIPMGRAGSADEIAAAVAYLCSPESRYMTGQQIVLDGGVSSRGPFR</sequence>
<evidence type="ECO:0000313" key="4">
    <source>
        <dbReference type="EMBL" id="MDR6868484.1"/>
    </source>
</evidence>
<dbReference type="Pfam" id="PF13561">
    <property type="entry name" value="adh_short_C2"/>
    <property type="match status" value="1"/>
</dbReference>
<organism evidence="4 5">
    <name type="scientific">Microbacterium resistens</name>
    <dbReference type="NCBI Taxonomy" id="156977"/>
    <lineage>
        <taxon>Bacteria</taxon>
        <taxon>Bacillati</taxon>
        <taxon>Actinomycetota</taxon>
        <taxon>Actinomycetes</taxon>
        <taxon>Micrococcales</taxon>
        <taxon>Microbacteriaceae</taxon>
        <taxon>Microbacterium</taxon>
    </lineage>
</organism>
<name>A0ABU1SFV3_9MICO</name>
<dbReference type="GO" id="GO:0004316">
    <property type="term" value="F:3-oxoacyl-[acyl-carrier-protein] reductase (NADPH) activity"/>
    <property type="evidence" value="ECO:0007669"/>
    <property type="project" value="UniProtKB-EC"/>
</dbReference>
<dbReference type="Gene3D" id="3.40.50.720">
    <property type="entry name" value="NAD(P)-binding Rossmann-like Domain"/>
    <property type="match status" value="1"/>
</dbReference>
<keyword evidence="5" id="KW-1185">Reference proteome</keyword>
<protein>
    <submittedName>
        <fullName evidence="4">3-oxoacyl-[acyl-carrier protein] reductase</fullName>
        <ecNumber evidence="4">1.1.1.100</ecNumber>
    </submittedName>
</protein>
<feature type="region of interest" description="Disordered" evidence="3">
    <location>
        <begin position="1"/>
        <end position="20"/>
    </location>
</feature>
<dbReference type="InterPro" id="IPR036291">
    <property type="entry name" value="NAD(P)-bd_dom_sf"/>
</dbReference>
<dbReference type="Proteomes" id="UP001259347">
    <property type="component" value="Unassembled WGS sequence"/>
</dbReference>
<dbReference type="PRINTS" id="PR00081">
    <property type="entry name" value="GDHRDH"/>
</dbReference>
<gene>
    <name evidence="4" type="ORF">J2Y69_003103</name>
</gene>
<dbReference type="InterPro" id="IPR002347">
    <property type="entry name" value="SDR_fam"/>
</dbReference>
<comment type="similarity">
    <text evidence="1">Belongs to the short-chain dehydrogenases/reductases (SDR) family.</text>
</comment>
<evidence type="ECO:0000256" key="1">
    <source>
        <dbReference type="ARBA" id="ARBA00006484"/>
    </source>
</evidence>